<dbReference type="Pfam" id="PF04351">
    <property type="entry name" value="PilP"/>
    <property type="match status" value="1"/>
</dbReference>
<dbReference type="RefSeq" id="WP_273011061.1">
    <property type="nucleotide sequence ID" value="NZ_DAINLL010000038.1"/>
</dbReference>
<evidence type="ECO:0000313" key="2">
    <source>
        <dbReference type="Proteomes" id="UP000257240"/>
    </source>
</evidence>
<dbReference type="EMBL" id="DLVE01000066">
    <property type="protein sequence ID" value="HAA84146.1"/>
    <property type="molecule type" value="Genomic_DNA"/>
</dbReference>
<evidence type="ECO:0008006" key="3">
    <source>
        <dbReference type="Google" id="ProtNLM"/>
    </source>
</evidence>
<evidence type="ECO:0000313" key="1">
    <source>
        <dbReference type="EMBL" id="HAA84146.1"/>
    </source>
</evidence>
<dbReference type="PROSITE" id="PS51257">
    <property type="entry name" value="PROKAR_LIPOPROTEIN"/>
    <property type="match status" value="1"/>
</dbReference>
<dbReference type="Gene3D" id="2.30.30.830">
    <property type="match status" value="1"/>
</dbReference>
<dbReference type="InterPro" id="IPR007446">
    <property type="entry name" value="PilP"/>
</dbReference>
<name>A0A101FKJ0_9BACT</name>
<comment type="caution">
    <text evidence="1">The sequence shown here is derived from an EMBL/GenBank/DDBJ whole genome shotgun (WGS) entry which is preliminary data.</text>
</comment>
<sequence>MKIKVWLVSLVLICLLIGCDKKKEEPISPKIGVNANLIDIIDKELETWKVELAKEPYIINSKEVKNPFVAPVVGKTISHENVLSIRLVGIVDKQGKKLALIQDEGKMGYLVKPGSKIGNYRILKIEKNQILVEEEITDLYGNRKKVQRVLSLVKE</sequence>
<gene>
    <name evidence="1" type="ORF">DCE01_05125</name>
</gene>
<accession>A0A101FKJ0</accession>
<dbReference type="Proteomes" id="UP000257240">
    <property type="component" value="Unassembled WGS sequence"/>
</dbReference>
<proteinExistence type="predicted"/>
<reference evidence="1 2" key="1">
    <citation type="journal article" date="2018" name="Nat. Biotechnol.">
        <title>A standardized bacterial taxonomy based on genome phylogeny substantially revises the tree of life.</title>
        <authorList>
            <person name="Parks D.H."/>
            <person name="Chuvochina M."/>
            <person name="Waite D.W."/>
            <person name="Rinke C."/>
            <person name="Skarshewski A."/>
            <person name="Chaumeil P.A."/>
            <person name="Hugenholtz P."/>
        </authorList>
    </citation>
    <scope>NUCLEOTIDE SEQUENCE [LARGE SCALE GENOMIC DNA]</scope>
    <source>
        <strain evidence="1">UBA12529</strain>
    </source>
</reference>
<dbReference type="AlphaFoldDB" id="A0A101FKJ0"/>
<protein>
    <recommendedName>
        <fullName evidence="3">Pilus assembly protein PilP</fullName>
    </recommendedName>
</protein>
<organism evidence="1 2">
    <name type="scientific">Thermodesulfobacterium commune</name>
    <dbReference type="NCBI Taxonomy" id="1741"/>
    <lineage>
        <taxon>Bacteria</taxon>
        <taxon>Pseudomonadati</taxon>
        <taxon>Thermodesulfobacteriota</taxon>
        <taxon>Thermodesulfobacteria</taxon>
        <taxon>Thermodesulfobacteriales</taxon>
        <taxon>Thermodesulfobacteriaceae</taxon>
        <taxon>Thermodesulfobacterium</taxon>
    </lineage>
</organism>